<dbReference type="RefSeq" id="WP_012863321.1">
    <property type="nucleotide sequence ID" value="NC_013517.1"/>
</dbReference>
<dbReference type="EMBL" id="CP001739">
    <property type="protein sequence ID" value="ACZ10746.1"/>
    <property type="molecule type" value="Genomic_DNA"/>
</dbReference>
<reference evidence="1 2" key="2">
    <citation type="journal article" date="2010" name="Stand. Genomic Sci.">
        <title>Complete genome sequence of Sebaldella termitidis type strain (NCTC 11300).</title>
        <authorList>
            <person name="Harmon-Smith M."/>
            <person name="Celia L."/>
            <person name="Chertkov O."/>
            <person name="Lapidus A."/>
            <person name="Copeland A."/>
            <person name="Glavina Del Rio T."/>
            <person name="Nolan M."/>
            <person name="Lucas S."/>
            <person name="Tice H."/>
            <person name="Cheng J.F."/>
            <person name="Han C."/>
            <person name="Detter J.C."/>
            <person name="Bruce D."/>
            <person name="Goodwin L."/>
            <person name="Pitluck S."/>
            <person name="Pati A."/>
            <person name="Liolios K."/>
            <person name="Ivanova N."/>
            <person name="Mavromatis K."/>
            <person name="Mikhailova N."/>
            <person name="Chen A."/>
            <person name="Palaniappan K."/>
            <person name="Land M."/>
            <person name="Hauser L."/>
            <person name="Chang Y.J."/>
            <person name="Jeffries C.D."/>
            <person name="Brettin T."/>
            <person name="Goker M."/>
            <person name="Beck B."/>
            <person name="Bristow J."/>
            <person name="Eisen J.A."/>
            <person name="Markowitz V."/>
            <person name="Hugenholtz P."/>
            <person name="Kyrpides N.C."/>
            <person name="Klenk H.P."/>
            <person name="Chen F."/>
        </authorList>
    </citation>
    <scope>NUCLEOTIDE SEQUENCE [LARGE SCALE GENOMIC DNA]</scope>
    <source>
        <strain evidence="2">ATCC 33386 / NCTC 11300</strain>
    </source>
</reference>
<dbReference type="KEGG" id="str:Sterm_3913"/>
<dbReference type="STRING" id="526218.Sterm_3913"/>
<sequence length="186" mass="22218">MNREFLESLFDETYEIVYANSEEAIMLRRKIVEKIEILKSKEITKISIFDLNLQGLVTDKLQSFFMGNINIFKEIYGLDEDNKAEMITALKNHSEKIVNDFIDNAPTYESNLKEFIELKEKFRPELNEKKRAVFKEYEDLQTEREAFILELKFEVMLKISEFLYNIDKIKKIDFMIEKKTPEETEV</sequence>
<evidence type="ECO:0000313" key="1">
    <source>
        <dbReference type="EMBL" id="ACZ10746.1"/>
    </source>
</evidence>
<organism evidence="1 2">
    <name type="scientific">Sebaldella termitidis (strain ATCC 33386 / NCTC 11300)</name>
    <dbReference type="NCBI Taxonomy" id="526218"/>
    <lineage>
        <taxon>Bacteria</taxon>
        <taxon>Fusobacteriati</taxon>
        <taxon>Fusobacteriota</taxon>
        <taxon>Fusobacteriia</taxon>
        <taxon>Fusobacteriales</taxon>
        <taxon>Leptotrichiaceae</taxon>
        <taxon>Sebaldella</taxon>
    </lineage>
</organism>
<dbReference type="HOGENOM" id="CLU_1453468_0_0_0"/>
<dbReference type="Proteomes" id="UP000000845">
    <property type="component" value="Chromosome"/>
</dbReference>
<protein>
    <submittedName>
        <fullName evidence="1">Uncharacterized protein</fullName>
    </submittedName>
</protein>
<evidence type="ECO:0000313" key="2">
    <source>
        <dbReference type="Proteomes" id="UP000000845"/>
    </source>
</evidence>
<name>D1AGM6_SEBTE</name>
<reference evidence="2" key="1">
    <citation type="submission" date="2009-09" db="EMBL/GenBank/DDBJ databases">
        <title>The complete chromosome of Sebaldella termitidis ATCC 33386.</title>
        <authorList>
            <consortium name="US DOE Joint Genome Institute (JGI-PGF)"/>
            <person name="Lucas S."/>
            <person name="Copeland A."/>
            <person name="Lapidus A."/>
            <person name="Glavina del Rio T."/>
            <person name="Dalin E."/>
            <person name="Tice H."/>
            <person name="Bruce D."/>
            <person name="Goodwin L."/>
            <person name="Pitluck S."/>
            <person name="Kyrpides N."/>
            <person name="Mavromatis K."/>
            <person name="Ivanova N."/>
            <person name="Mikhailova N."/>
            <person name="Sims D."/>
            <person name="Meincke L."/>
            <person name="Brettin T."/>
            <person name="Detter J.C."/>
            <person name="Han C."/>
            <person name="Larimer F."/>
            <person name="Land M."/>
            <person name="Hauser L."/>
            <person name="Markowitz V."/>
            <person name="Cheng J.F."/>
            <person name="Hugenholtz P."/>
            <person name="Woyke T."/>
            <person name="Wu D."/>
            <person name="Eisen J.A."/>
        </authorList>
    </citation>
    <scope>NUCLEOTIDE SEQUENCE [LARGE SCALE GENOMIC DNA]</scope>
    <source>
        <strain evidence="2">ATCC 33386 / NCTC 11300</strain>
    </source>
</reference>
<keyword evidence="2" id="KW-1185">Reference proteome</keyword>
<gene>
    <name evidence="1" type="ordered locus">Sterm_3913</name>
</gene>
<proteinExistence type="predicted"/>
<dbReference type="AlphaFoldDB" id="D1AGM6"/>
<accession>D1AGM6</accession>